<keyword evidence="5" id="KW-0560">Oxidoreductase</keyword>
<dbReference type="Pfam" id="PF01565">
    <property type="entry name" value="FAD_binding_4"/>
    <property type="match status" value="1"/>
</dbReference>
<dbReference type="GO" id="GO:0071949">
    <property type="term" value="F:FAD binding"/>
    <property type="evidence" value="ECO:0007669"/>
    <property type="project" value="InterPro"/>
</dbReference>
<dbReference type="PANTHER" id="PTHR42973:SF39">
    <property type="entry name" value="FAD-BINDING PCMH-TYPE DOMAIN-CONTAINING PROTEIN"/>
    <property type="match status" value="1"/>
</dbReference>
<dbReference type="EMBL" id="FUYM01000002">
    <property type="protein sequence ID" value="SKB38415.1"/>
    <property type="molecule type" value="Genomic_DNA"/>
</dbReference>
<evidence type="ECO:0000256" key="1">
    <source>
        <dbReference type="ARBA" id="ARBA00001974"/>
    </source>
</evidence>
<dbReference type="InterPro" id="IPR016167">
    <property type="entry name" value="FAD-bd_PCMH_sub1"/>
</dbReference>
<dbReference type="InterPro" id="IPR006311">
    <property type="entry name" value="TAT_signal"/>
</dbReference>
<keyword evidence="3" id="KW-0285">Flavoprotein</keyword>
<comment type="similarity">
    <text evidence="2">Belongs to the oxygen-dependent FAD-linked oxidoreductase family.</text>
</comment>
<dbReference type="InterPro" id="IPR006094">
    <property type="entry name" value="Oxid_FAD_bind_N"/>
</dbReference>
<dbReference type="InterPro" id="IPR016169">
    <property type="entry name" value="FAD-bd_PCMH_sub2"/>
</dbReference>
<evidence type="ECO:0000256" key="2">
    <source>
        <dbReference type="ARBA" id="ARBA00005466"/>
    </source>
</evidence>
<protein>
    <submittedName>
        <fullName evidence="7">FAD/FMN-containing dehydrogenase</fullName>
    </submittedName>
</protein>
<comment type="cofactor">
    <cofactor evidence="1">
        <name>FAD</name>
        <dbReference type="ChEBI" id="CHEBI:57692"/>
    </cofactor>
</comment>
<dbReference type="PROSITE" id="PS51318">
    <property type="entry name" value="TAT"/>
    <property type="match status" value="1"/>
</dbReference>
<sequence length="495" mass="54472">MSRLALWSRRRFLHATAVSIPVATALSGAESFAAPAKGSDAAALQARIAGTVVVKGDAGYETWREAMIWQRAKADRRPDMIVQVERVEDVQEAVRFAAANGMKVTTRCGGHSMAACFLRDRGMLIDVSRLDGIAVDKAAKIAVVGPGVFSRGLAERLAEDDLAFPGAHCGTVPISGFLLGGGVGLNTNAWSQGMSVFAVKAVDIVTADGRLLRASETENRDLFWAARGGGPGLFGVVVRFHLQCFDAPKVIWGASYTFAYGELDAVTRVMDTVVPRLDKDVEVLFAVAAAPDVAEDAPVEQRQRIYLDINAFVASEAEGRRKLAPLLRDPLIARAIDRIENRAGSFDRYYSDNEASFPQGFWMGDDAWIDRPMEAVEILKRHIPNCPAPRGTPLLLYMGTNKMPEAACSRIGRFYLAYYMEWDEPAQEAASRAYCLKLFKELKSVSSGSYINEMDQEGRPEDIRDCYSPEAWARLARLRRQWDPKGVFHGFYGQS</sequence>
<dbReference type="InterPro" id="IPR036318">
    <property type="entry name" value="FAD-bd_PCMH-like_sf"/>
</dbReference>
<dbReference type="GO" id="GO:0016491">
    <property type="term" value="F:oxidoreductase activity"/>
    <property type="evidence" value="ECO:0007669"/>
    <property type="project" value="UniProtKB-KW"/>
</dbReference>
<proteinExistence type="inferred from homology"/>
<dbReference type="PROSITE" id="PS51387">
    <property type="entry name" value="FAD_PCMH"/>
    <property type="match status" value="1"/>
</dbReference>
<dbReference type="RefSeq" id="WP_223811030.1">
    <property type="nucleotide sequence ID" value="NZ_FUYM01000002.1"/>
</dbReference>
<feature type="domain" description="FAD-binding PCMH-type" evidence="6">
    <location>
        <begin position="74"/>
        <end position="247"/>
    </location>
</feature>
<gene>
    <name evidence="7" type="ORF">SAMN06295920_102224</name>
</gene>
<name>A0A1T5AU20_9SPHN</name>
<reference evidence="8" key="1">
    <citation type="submission" date="2017-02" db="EMBL/GenBank/DDBJ databases">
        <authorList>
            <person name="Varghese N."/>
            <person name="Submissions S."/>
        </authorList>
    </citation>
    <scope>NUCLEOTIDE SEQUENCE [LARGE SCALE GENOMIC DNA]</scope>
    <source>
        <strain evidence="8">UM2</strain>
    </source>
</reference>
<dbReference type="STRING" id="439228.SAMN06295920_102224"/>
<evidence type="ECO:0000259" key="6">
    <source>
        <dbReference type="PROSITE" id="PS51387"/>
    </source>
</evidence>
<keyword evidence="8" id="KW-1185">Reference proteome</keyword>
<dbReference type="AlphaFoldDB" id="A0A1T5AU20"/>
<dbReference type="InterPro" id="IPR050416">
    <property type="entry name" value="FAD-linked_Oxidoreductase"/>
</dbReference>
<keyword evidence="4" id="KW-0274">FAD</keyword>
<dbReference type="Gene3D" id="3.30.43.10">
    <property type="entry name" value="Uridine Diphospho-n-acetylenolpyruvylglucosamine Reductase, domain 2"/>
    <property type="match status" value="1"/>
</dbReference>
<evidence type="ECO:0000256" key="5">
    <source>
        <dbReference type="ARBA" id="ARBA00023002"/>
    </source>
</evidence>
<evidence type="ECO:0000313" key="8">
    <source>
        <dbReference type="Proteomes" id="UP000189818"/>
    </source>
</evidence>
<evidence type="ECO:0000256" key="3">
    <source>
        <dbReference type="ARBA" id="ARBA00022630"/>
    </source>
</evidence>
<dbReference type="Proteomes" id="UP000189818">
    <property type="component" value="Unassembled WGS sequence"/>
</dbReference>
<evidence type="ECO:0000256" key="4">
    <source>
        <dbReference type="ARBA" id="ARBA00022827"/>
    </source>
</evidence>
<accession>A0A1T5AU20</accession>
<organism evidence="7 8">
    <name type="scientific">Rhizorhabdus histidinilytica</name>
    <dbReference type="NCBI Taxonomy" id="439228"/>
    <lineage>
        <taxon>Bacteria</taxon>
        <taxon>Pseudomonadati</taxon>
        <taxon>Pseudomonadota</taxon>
        <taxon>Alphaproteobacteria</taxon>
        <taxon>Sphingomonadales</taxon>
        <taxon>Sphingomonadaceae</taxon>
        <taxon>Rhizorhabdus</taxon>
    </lineage>
</organism>
<dbReference type="SUPFAM" id="SSF56176">
    <property type="entry name" value="FAD-binding/transporter-associated domain-like"/>
    <property type="match status" value="1"/>
</dbReference>
<dbReference type="PANTHER" id="PTHR42973">
    <property type="entry name" value="BINDING OXIDOREDUCTASE, PUTATIVE (AFU_ORTHOLOGUE AFUA_1G17690)-RELATED"/>
    <property type="match status" value="1"/>
</dbReference>
<dbReference type="InterPro" id="IPR016166">
    <property type="entry name" value="FAD-bd_PCMH"/>
</dbReference>
<evidence type="ECO:0000313" key="7">
    <source>
        <dbReference type="EMBL" id="SKB38415.1"/>
    </source>
</evidence>
<dbReference type="Gene3D" id="3.30.465.10">
    <property type="match status" value="1"/>
</dbReference>
<dbReference type="Gene3D" id="3.40.462.20">
    <property type="match status" value="1"/>
</dbReference>